<dbReference type="AlphaFoldDB" id="A0A367J8H7"/>
<evidence type="ECO:0000313" key="1">
    <source>
        <dbReference type="EMBL" id="RCH86226.1"/>
    </source>
</evidence>
<organism evidence="1 2">
    <name type="scientific">Rhizopus stolonifer</name>
    <name type="common">Rhizopus nigricans</name>
    <dbReference type="NCBI Taxonomy" id="4846"/>
    <lineage>
        <taxon>Eukaryota</taxon>
        <taxon>Fungi</taxon>
        <taxon>Fungi incertae sedis</taxon>
        <taxon>Mucoromycota</taxon>
        <taxon>Mucoromycotina</taxon>
        <taxon>Mucoromycetes</taxon>
        <taxon>Mucorales</taxon>
        <taxon>Mucorineae</taxon>
        <taxon>Rhizopodaceae</taxon>
        <taxon>Rhizopus</taxon>
    </lineage>
</organism>
<reference evidence="1 2" key="1">
    <citation type="journal article" date="2018" name="G3 (Bethesda)">
        <title>Phylogenetic and Phylogenomic Definition of Rhizopus Species.</title>
        <authorList>
            <person name="Gryganskyi A.P."/>
            <person name="Golan J."/>
            <person name="Dolatabadi S."/>
            <person name="Mondo S."/>
            <person name="Robb S."/>
            <person name="Idnurm A."/>
            <person name="Muszewska A."/>
            <person name="Steczkiewicz K."/>
            <person name="Masonjones S."/>
            <person name="Liao H.L."/>
            <person name="Gajdeczka M.T."/>
            <person name="Anike F."/>
            <person name="Vuek A."/>
            <person name="Anishchenko I.M."/>
            <person name="Voigt K."/>
            <person name="de Hoog G.S."/>
            <person name="Smith M.E."/>
            <person name="Heitman J."/>
            <person name="Vilgalys R."/>
            <person name="Stajich J.E."/>
        </authorList>
    </citation>
    <scope>NUCLEOTIDE SEQUENCE [LARGE SCALE GENOMIC DNA]</scope>
    <source>
        <strain evidence="1 2">LSU 92-RS-03</strain>
    </source>
</reference>
<dbReference type="SUPFAM" id="SSF48371">
    <property type="entry name" value="ARM repeat"/>
    <property type="match status" value="1"/>
</dbReference>
<feature type="non-terminal residue" evidence="1">
    <location>
        <position position="1"/>
    </location>
</feature>
<accession>A0A367J8H7</accession>
<dbReference type="GO" id="GO:0000159">
    <property type="term" value="C:protein phosphatase type 2A complex"/>
    <property type="evidence" value="ECO:0007669"/>
    <property type="project" value="InterPro"/>
</dbReference>
<dbReference type="GO" id="GO:0007165">
    <property type="term" value="P:signal transduction"/>
    <property type="evidence" value="ECO:0007669"/>
    <property type="project" value="InterPro"/>
</dbReference>
<dbReference type="InterPro" id="IPR002554">
    <property type="entry name" value="PP2A_B56"/>
</dbReference>
<dbReference type="Pfam" id="PF01603">
    <property type="entry name" value="B56"/>
    <property type="match status" value="1"/>
</dbReference>
<dbReference type="PANTHER" id="PTHR10257">
    <property type="entry name" value="SERINE/THREONINE PROTEIN PHOSPHATASE 2A PP2A REGULATORY SUBUNIT B"/>
    <property type="match status" value="1"/>
</dbReference>
<dbReference type="InterPro" id="IPR011989">
    <property type="entry name" value="ARM-like"/>
</dbReference>
<dbReference type="InterPro" id="IPR016024">
    <property type="entry name" value="ARM-type_fold"/>
</dbReference>
<sequence length="276" mass="32437">TLELFDSEDPRERDFLKTILHRLYGKFLGQRAFIRKSINHIFFQFVYETEKFNGIAELLEILGSIINGFALPLKEEHKTFLNRVLMPLYKPTSLILYHSQLNYCVIQFIEKDPLLTKGVVDFLIRYWPKLNSTKQVIFLATLEDILNVSDSIEFQKIMVPVFQKVAHSVASTHFQVAERALFFWNNTHILSLIHQNIQTLLPILFDSLYMHSQESWNRNIHLVVFSALKTLTDMDPKLADQCKHHHDHSEKHTITTTINTNTKQCIWKELKLEVEK</sequence>
<dbReference type="Proteomes" id="UP000253551">
    <property type="component" value="Unassembled WGS sequence"/>
</dbReference>
<gene>
    <name evidence="1" type="primary">PPP2R5D_4</name>
    <name evidence="1" type="ORF">CU098_008946</name>
</gene>
<protein>
    <submittedName>
        <fullName evidence="1">Serine/threonine-protein phosphatase 2A 56 kDa regulatory subunit delta isoform</fullName>
    </submittedName>
</protein>
<proteinExistence type="predicted"/>
<evidence type="ECO:0000313" key="2">
    <source>
        <dbReference type="Proteomes" id="UP000253551"/>
    </source>
</evidence>
<dbReference type="GO" id="GO:0019888">
    <property type="term" value="F:protein phosphatase regulator activity"/>
    <property type="evidence" value="ECO:0007669"/>
    <property type="project" value="InterPro"/>
</dbReference>
<keyword evidence="2" id="KW-1185">Reference proteome</keyword>
<dbReference type="PANTHER" id="PTHR10257:SF3">
    <property type="entry name" value="SERINE_THREONINE-PROTEIN PHOSPHATASE 2A 56 KDA REGULATORY SUBUNIT GAMMA ISOFORM"/>
    <property type="match status" value="1"/>
</dbReference>
<dbReference type="OrthoDB" id="10264446at2759"/>
<comment type="caution">
    <text evidence="1">The sequence shown here is derived from an EMBL/GenBank/DDBJ whole genome shotgun (WGS) entry which is preliminary data.</text>
</comment>
<dbReference type="Gene3D" id="1.25.10.10">
    <property type="entry name" value="Leucine-rich Repeat Variant"/>
    <property type="match status" value="1"/>
</dbReference>
<dbReference type="EMBL" id="PJQM01003984">
    <property type="protein sequence ID" value="RCH86226.1"/>
    <property type="molecule type" value="Genomic_DNA"/>
</dbReference>
<name>A0A367J8H7_RHIST</name>
<dbReference type="STRING" id="4846.A0A367J8H7"/>